<keyword evidence="6 7" id="KW-0472">Membrane</keyword>
<proteinExistence type="predicted"/>
<keyword evidence="5 7" id="KW-1133">Transmembrane helix</keyword>
<feature type="transmembrane region" description="Helical" evidence="7">
    <location>
        <begin position="384"/>
        <end position="402"/>
    </location>
</feature>
<dbReference type="GO" id="GO:0005886">
    <property type="term" value="C:plasma membrane"/>
    <property type="evidence" value="ECO:0007669"/>
    <property type="project" value="UniProtKB-SubCell"/>
</dbReference>
<dbReference type="InterPro" id="IPR036259">
    <property type="entry name" value="MFS_trans_sf"/>
</dbReference>
<dbReference type="PANTHER" id="PTHR42718:SF46">
    <property type="entry name" value="BLR6921 PROTEIN"/>
    <property type="match status" value="1"/>
</dbReference>
<feature type="transmembrane region" description="Helical" evidence="7">
    <location>
        <begin position="76"/>
        <end position="95"/>
    </location>
</feature>
<feature type="transmembrane region" description="Helical" evidence="7">
    <location>
        <begin position="423"/>
        <end position="444"/>
    </location>
</feature>
<evidence type="ECO:0000313" key="10">
    <source>
        <dbReference type="Proteomes" id="UP000321062"/>
    </source>
</evidence>
<evidence type="ECO:0000256" key="2">
    <source>
        <dbReference type="ARBA" id="ARBA00022448"/>
    </source>
</evidence>
<feature type="transmembrane region" description="Helical" evidence="7">
    <location>
        <begin position="132"/>
        <end position="153"/>
    </location>
</feature>
<dbReference type="CDD" id="cd17503">
    <property type="entry name" value="MFS_LmrB_MDR_like"/>
    <property type="match status" value="1"/>
</dbReference>
<sequence>MPATRFRDTAHRAETPSRKAKSDRALPVFVFKFYRFAMRLTPLILAVALFMENMDSTVIATSLADIARDIGTEPIALKLALTSYLVALAIFIPVSSWMADRFGARNVFRGAMAVFVLGSVACAHSNSLTAFVAARFLQGMGGAMMTPVARLVLVRATPRNELVNAMAWLTIPGLIGPIVGPPFGGFLTTYLSWHWIFLINVPIGILGIWLVGAFLPDTKRNAPRAIDFPGFFLAGSAFAFFVFGVSVVSLPALPTYYGFIAMVLGVVLGGFYVAHALRVEHPLLDLRLLRFPYFRTAVVAGTFFRLGLGATPFLFPLMLQLVFGMTAFESGMVTFSSAIGALAAKFVATWLFERFGFRNTLALATFVTTLGIAAFAFYDATTPGAIIIGILIISGFAQSTFWTGSNAFTFADIDDKDVGGANVIAQVWGQLTFALGVALGGGILEASHLMRGGELVVADFRIAFAIVAAVCAVSVIMFLRLPRDAGRHLAQEGVGASGGE</sequence>
<accession>A0A5B9DNY6</accession>
<evidence type="ECO:0000256" key="6">
    <source>
        <dbReference type="ARBA" id="ARBA00023136"/>
    </source>
</evidence>
<organism evidence="9 10">
    <name type="scientific">Paradevosia tibetensis</name>
    <dbReference type="NCBI Taxonomy" id="1447062"/>
    <lineage>
        <taxon>Bacteria</taxon>
        <taxon>Pseudomonadati</taxon>
        <taxon>Pseudomonadota</taxon>
        <taxon>Alphaproteobacteria</taxon>
        <taxon>Hyphomicrobiales</taxon>
        <taxon>Devosiaceae</taxon>
        <taxon>Paradevosia</taxon>
    </lineage>
</organism>
<feature type="transmembrane region" description="Helical" evidence="7">
    <location>
        <begin position="228"/>
        <end position="250"/>
    </location>
</feature>
<dbReference type="SUPFAM" id="SSF103473">
    <property type="entry name" value="MFS general substrate transporter"/>
    <property type="match status" value="1"/>
</dbReference>
<dbReference type="AlphaFoldDB" id="A0A5B9DNY6"/>
<dbReference type="PROSITE" id="PS50850">
    <property type="entry name" value="MFS"/>
    <property type="match status" value="1"/>
</dbReference>
<reference evidence="9 10" key="1">
    <citation type="journal article" date="2015" name="Int. J. Syst. Evol. Microbiol.">
        <title>Youhaiella tibetensis gen. nov., sp. nov., isolated from subsurface sediment.</title>
        <authorList>
            <person name="Wang Y.X."/>
            <person name="Huang F.Q."/>
            <person name="Nogi Y."/>
            <person name="Pang S.J."/>
            <person name="Wang P.K."/>
            <person name="Lv J."/>
        </authorList>
    </citation>
    <scope>NUCLEOTIDE SEQUENCE [LARGE SCALE GENOMIC DNA]</scope>
    <source>
        <strain evidence="10">fig4</strain>
    </source>
</reference>
<feature type="transmembrane region" description="Helical" evidence="7">
    <location>
        <begin position="331"/>
        <end position="352"/>
    </location>
</feature>
<gene>
    <name evidence="9" type="ORF">FNA67_08475</name>
</gene>
<dbReference type="OrthoDB" id="9812221at2"/>
<dbReference type="Pfam" id="PF07690">
    <property type="entry name" value="MFS_1"/>
    <property type="match status" value="2"/>
</dbReference>
<name>A0A5B9DNY6_9HYPH</name>
<dbReference type="EMBL" id="CP041690">
    <property type="protein sequence ID" value="QEE20208.1"/>
    <property type="molecule type" value="Genomic_DNA"/>
</dbReference>
<comment type="subcellular location">
    <subcellularLocation>
        <location evidence="1">Cell membrane</location>
        <topology evidence="1">Multi-pass membrane protein</topology>
    </subcellularLocation>
</comment>
<evidence type="ECO:0000256" key="4">
    <source>
        <dbReference type="ARBA" id="ARBA00022692"/>
    </source>
</evidence>
<dbReference type="InterPro" id="IPR011701">
    <property type="entry name" value="MFS"/>
</dbReference>
<dbReference type="GO" id="GO:0022857">
    <property type="term" value="F:transmembrane transporter activity"/>
    <property type="evidence" value="ECO:0007669"/>
    <property type="project" value="InterPro"/>
</dbReference>
<dbReference type="InterPro" id="IPR020846">
    <property type="entry name" value="MFS_dom"/>
</dbReference>
<dbReference type="KEGG" id="yti:FNA67_08475"/>
<feature type="transmembrane region" description="Helical" evidence="7">
    <location>
        <begin position="193"/>
        <end position="216"/>
    </location>
</feature>
<keyword evidence="3" id="KW-1003">Cell membrane</keyword>
<dbReference type="PRINTS" id="PR01036">
    <property type="entry name" value="TCRTETB"/>
</dbReference>
<feature type="domain" description="Major facilitator superfamily (MFS) profile" evidence="8">
    <location>
        <begin position="41"/>
        <end position="486"/>
    </location>
</feature>
<dbReference type="Gene3D" id="1.20.1250.20">
    <property type="entry name" value="MFS general substrate transporter like domains"/>
    <property type="match status" value="2"/>
</dbReference>
<keyword evidence="10" id="KW-1185">Reference proteome</keyword>
<evidence type="ECO:0000259" key="8">
    <source>
        <dbReference type="PROSITE" id="PS50850"/>
    </source>
</evidence>
<dbReference type="Proteomes" id="UP000321062">
    <property type="component" value="Chromosome"/>
</dbReference>
<feature type="transmembrane region" description="Helical" evidence="7">
    <location>
        <begin position="297"/>
        <end position="319"/>
    </location>
</feature>
<evidence type="ECO:0000256" key="7">
    <source>
        <dbReference type="SAM" id="Phobius"/>
    </source>
</evidence>
<keyword evidence="2" id="KW-0813">Transport</keyword>
<feature type="transmembrane region" description="Helical" evidence="7">
    <location>
        <begin position="107"/>
        <end position="126"/>
    </location>
</feature>
<evidence type="ECO:0000256" key="1">
    <source>
        <dbReference type="ARBA" id="ARBA00004651"/>
    </source>
</evidence>
<evidence type="ECO:0000313" key="9">
    <source>
        <dbReference type="EMBL" id="QEE20208.1"/>
    </source>
</evidence>
<evidence type="ECO:0000256" key="3">
    <source>
        <dbReference type="ARBA" id="ARBA00022475"/>
    </source>
</evidence>
<feature type="transmembrane region" description="Helical" evidence="7">
    <location>
        <begin position="165"/>
        <end position="187"/>
    </location>
</feature>
<evidence type="ECO:0000256" key="5">
    <source>
        <dbReference type="ARBA" id="ARBA00022989"/>
    </source>
</evidence>
<dbReference type="PANTHER" id="PTHR42718">
    <property type="entry name" value="MAJOR FACILITATOR SUPERFAMILY MULTIDRUG TRANSPORTER MFSC"/>
    <property type="match status" value="1"/>
</dbReference>
<feature type="transmembrane region" description="Helical" evidence="7">
    <location>
        <begin position="359"/>
        <end position="378"/>
    </location>
</feature>
<protein>
    <submittedName>
        <fullName evidence="9">Multidrug efflux MFS transporter</fullName>
    </submittedName>
</protein>
<feature type="transmembrane region" description="Helical" evidence="7">
    <location>
        <begin position="456"/>
        <end position="479"/>
    </location>
</feature>
<feature type="transmembrane region" description="Helical" evidence="7">
    <location>
        <begin position="256"/>
        <end position="277"/>
    </location>
</feature>
<keyword evidence="4 7" id="KW-0812">Transmembrane</keyword>